<dbReference type="EMBL" id="AGFM01000058">
    <property type="protein sequence ID" value="EHJ59275.1"/>
    <property type="molecule type" value="Genomic_DNA"/>
</dbReference>
<reference evidence="2 3" key="1">
    <citation type="journal article" date="2012" name="J. Bacteriol.">
        <title>Genome sequence of benzo(a)pyrene-degrading bacterium Novosphingobium pentaromativorans US6-1.</title>
        <authorList>
            <person name="Luo Y.R."/>
            <person name="Kang S.G."/>
            <person name="Kim S.J."/>
            <person name="Kim M.R."/>
            <person name="Li N."/>
            <person name="Lee J.H."/>
            <person name="Kwon K.K."/>
        </authorList>
    </citation>
    <scope>NUCLEOTIDE SEQUENCE [LARGE SCALE GENOMIC DNA]</scope>
    <source>
        <strain evidence="2 3">US6-1</strain>
    </source>
</reference>
<keyword evidence="1" id="KW-0732">Signal</keyword>
<evidence type="ECO:0000313" key="3">
    <source>
        <dbReference type="Proteomes" id="UP000004030"/>
    </source>
</evidence>
<evidence type="ECO:0000256" key="1">
    <source>
        <dbReference type="SAM" id="SignalP"/>
    </source>
</evidence>
<name>G6EGY6_9SPHN</name>
<dbReference type="eggNOG" id="ENOG50319I8">
    <property type="taxonomic scope" value="Bacteria"/>
</dbReference>
<sequence length="239" mass="25149">MTRLKQTALGALTLAAASAAFASPAMADDELPFTFNGGVTFLNDYRLRGASLSDAKPVIQGSVEAGVPIAENVSAFAGVWASSLDKDAGAGAMETDLYAGLQGTISGVKVRARYLRLVFHDAENIDFDQYEVGVSGPVGPVTLGAGVIHDEYHFTGHSTYTYTSATLPIDDTGFAVKGLVGYEDGTNWNDKVNWQLGVSYARGHFLIGADYIDTNKFSAASNGDNRAGATVVGYIGARF</sequence>
<feature type="chain" id="PRO_5003488071" description="Outer membrane protein beta-barrel domain-containing protein" evidence="1">
    <location>
        <begin position="28"/>
        <end position="239"/>
    </location>
</feature>
<proteinExistence type="predicted"/>
<comment type="caution">
    <text evidence="2">The sequence shown here is derived from an EMBL/GenBank/DDBJ whole genome shotgun (WGS) entry which is preliminary data.</text>
</comment>
<dbReference type="SUPFAM" id="SSF56935">
    <property type="entry name" value="Porins"/>
    <property type="match status" value="1"/>
</dbReference>
<keyword evidence="3" id="KW-1185">Reference proteome</keyword>
<dbReference type="Pfam" id="PF09694">
    <property type="entry name" value="Gcw_chp"/>
    <property type="match status" value="1"/>
</dbReference>
<dbReference type="OrthoDB" id="9793561at2"/>
<dbReference type="RefSeq" id="WP_007014515.1">
    <property type="nucleotide sequence ID" value="NZ_AGFM01000058.1"/>
</dbReference>
<evidence type="ECO:0008006" key="4">
    <source>
        <dbReference type="Google" id="ProtNLM"/>
    </source>
</evidence>
<protein>
    <recommendedName>
        <fullName evidence="4">Outer membrane protein beta-barrel domain-containing protein</fullName>
    </recommendedName>
</protein>
<dbReference type="NCBIfam" id="TIGR02001">
    <property type="entry name" value="gcw_chp"/>
    <property type="match status" value="1"/>
</dbReference>
<dbReference type="PATRIC" id="fig|1088721.3.peg.3558"/>
<evidence type="ECO:0000313" key="2">
    <source>
        <dbReference type="EMBL" id="EHJ59275.1"/>
    </source>
</evidence>
<dbReference type="InterPro" id="IPR010239">
    <property type="entry name" value="CHP02001"/>
</dbReference>
<accession>G6EGY6</accession>
<dbReference type="Proteomes" id="UP000004030">
    <property type="component" value="Unassembled WGS sequence"/>
</dbReference>
<organism evidence="2 3">
    <name type="scientific">Novosphingobium pentaromativorans US6-1</name>
    <dbReference type="NCBI Taxonomy" id="1088721"/>
    <lineage>
        <taxon>Bacteria</taxon>
        <taxon>Pseudomonadati</taxon>
        <taxon>Pseudomonadota</taxon>
        <taxon>Alphaproteobacteria</taxon>
        <taxon>Sphingomonadales</taxon>
        <taxon>Sphingomonadaceae</taxon>
        <taxon>Novosphingobium</taxon>
    </lineage>
</organism>
<gene>
    <name evidence="2" type="ORF">NSU_3607</name>
</gene>
<dbReference type="KEGG" id="npn:JI59_20975"/>
<dbReference type="AlphaFoldDB" id="G6EGY6"/>
<feature type="signal peptide" evidence="1">
    <location>
        <begin position="1"/>
        <end position="27"/>
    </location>
</feature>